<protein>
    <submittedName>
        <fullName evidence="2">Flp pilus assembly protein CpaB</fullName>
    </submittedName>
</protein>
<keyword evidence="3" id="KW-1185">Reference proteome</keyword>
<organism evidence="2 3">
    <name type="scientific">Nocardioides bruguierae</name>
    <dbReference type="NCBI Taxonomy" id="2945102"/>
    <lineage>
        <taxon>Bacteria</taxon>
        <taxon>Bacillati</taxon>
        <taxon>Actinomycetota</taxon>
        <taxon>Actinomycetes</taxon>
        <taxon>Propionibacteriales</taxon>
        <taxon>Nocardioidaceae</taxon>
        <taxon>Nocardioides</taxon>
    </lineage>
</organism>
<name>A0A9X2D6Q1_9ACTN</name>
<dbReference type="Pfam" id="PF16976">
    <property type="entry name" value="RcpC"/>
    <property type="match status" value="1"/>
</dbReference>
<evidence type="ECO:0000313" key="3">
    <source>
        <dbReference type="Proteomes" id="UP001139485"/>
    </source>
</evidence>
<dbReference type="CDD" id="cd11614">
    <property type="entry name" value="SAF_CpaB_FlgA_like"/>
    <property type="match status" value="1"/>
</dbReference>
<comment type="caution">
    <text evidence="2">The sequence shown here is derived from an EMBL/GenBank/DDBJ whole genome shotgun (WGS) entry which is preliminary data.</text>
</comment>
<proteinExistence type="predicted"/>
<sequence length="257" mass="26552">MARRSILLGVAFLIAAFGTTMVVLYVQGIEARATAGQDLVEVLVATDTIAAGESVSDAQDAGKLEKSSVLRDDLVDGALASTRSIEGEVALATVYPGQQILGQQFGDAAGASALKIPEGTMAISVELTDPARVAGFVTPGSEVVIFASADPELYLPDGSTRKLSPYTSLLLPKVTVVGVGTTSVTSRTTTTEDGEQTTEEVPRTILTIAVDQDQAEKVIYASRNGDLSFALRDDETVARAGKGVTASDVLPGAFGGN</sequence>
<evidence type="ECO:0000313" key="2">
    <source>
        <dbReference type="EMBL" id="MCM0619229.1"/>
    </source>
</evidence>
<dbReference type="Proteomes" id="UP001139485">
    <property type="component" value="Unassembled WGS sequence"/>
</dbReference>
<dbReference type="InterPro" id="IPR031571">
    <property type="entry name" value="RcpC_dom"/>
</dbReference>
<gene>
    <name evidence="2" type="primary">cpaB</name>
    <name evidence="2" type="ORF">M8330_02825</name>
</gene>
<evidence type="ECO:0000259" key="1">
    <source>
        <dbReference type="Pfam" id="PF16976"/>
    </source>
</evidence>
<reference evidence="2" key="1">
    <citation type="submission" date="2022-05" db="EMBL/GenBank/DDBJ databases">
        <authorList>
            <person name="Tuo L."/>
        </authorList>
    </citation>
    <scope>NUCLEOTIDE SEQUENCE</scope>
    <source>
        <strain evidence="2">BSK12Z-4</strain>
    </source>
</reference>
<feature type="domain" description="Flp pilus assembly protein RcpC/CpaB" evidence="1">
    <location>
        <begin position="115"/>
        <end position="232"/>
    </location>
</feature>
<dbReference type="InterPro" id="IPR017592">
    <property type="entry name" value="Pilus_assmbl_Flp-typ_CpaB"/>
</dbReference>
<dbReference type="AlphaFoldDB" id="A0A9X2D6Q1"/>
<dbReference type="EMBL" id="JAMOIL010000002">
    <property type="protein sequence ID" value="MCM0619229.1"/>
    <property type="molecule type" value="Genomic_DNA"/>
</dbReference>
<accession>A0A9X2D6Q1</accession>
<dbReference type="RefSeq" id="WP_250826106.1">
    <property type="nucleotide sequence ID" value="NZ_JAMOIL010000002.1"/>
</dbReference>
<dbReference type="NCBIfam" id="TIGR03177">
    <property type="entry name" value="pilus_cpaB"/>
    <property type="match status" value="1"/>
</dbReference>